<accession>A0AAE1B4P0</accession>
<evidence type="ECO:0000313" key="1">
    <source>
        <dbReference type="EMBL" id="KAK3799507.1"/>
    </source>
</evidence>
<organism evidence="1 2">
    <name type="scientific">Elysia crispata</name>
    <name type="common">lettuce slug</name>
    <dbReference type="NCBI Taxonomy" id="231223"/>
    <lineage>
        <taxon>Eukaryota</taxon>
        <taxon>Metazoa</taxon>
        <taxon>Spiralia</taxon>
        <taxon>Lophotrochozoa</taxon>
        <taxon>Mollusca</taxon>
        <taxon>Gastropoda</taxon>
        <taxon>Heterobranchia</taxon>
        <taxon>Euthyneura</taxon>
        <taxon>Panpulmonata</taxon>
        <taxon>Sacoglossa</taxon>
        <taxon>Placobranchoidea</taxon>
        <taxon>Plakobranchidae</taxon>
        <taxon>Elysia</taxon>
    </lineage>
</organism>
<reference evidence="1" key="1">
    <citation type="journal article" date="2023" name="G3 (Bethesda)">
        <title>A reference genome for the long-term kleptoplast-retaining sea slug Elysia crispata morphotype clarki.</title>
        <authorList>
            <person name="Eastman K.E."/>
            <person name="Pendleton A.L."/>
            <person name="Shaikh M.A."/>
            <person name="Suttiyut T."/>
            <person name="Ogas R."/>
            <person name="Tomko P."/>
            <person name="Gavelis G."/>
            <person name="Widhalm J.R."/>
            <person name="Wisecaver J.H."/>
        </authorList>
    </citation>
    <scope>NUCLEOTIDE SEQUENCE</scope>
    <source>
        <strain evidence="1">ECLA1</strain>
    </source>
</reference>
<proteinExistence type="predicted"/>
<name>A0AAE1B4P0_9GAST</name>
<evidence type="ECO:0000313" key="2">
    <source>
        <dbReference type="Proteomes" id="UP001283361"/>
    </source>
</evidence>
<comment type="caution">
    <text evidence="1">The sequence shown here is derived from an EMBL/GenBank/DDBJ whole genome shotgun (WGS) entry which is preliminary data.</text>
</comment>
<dbReference type="Proteomes" id="UP001283361">
    <property type="component" value="Unassembled WGS sequence"/>
</dbReference>
<dbReference type="EMBL" id="JAWDGP010000556">
    <property type="protein sequence ID" value="KAK3799507.1"/>
    <property type="molecule type" value="Genomic_DNA"/>
</dbReference>
<keyword evidence="2" id="KW-1185">Reference proteome</keyword>
<protein>
    <submittedName>
        <fullName evidence="1">Uncharacterized protein</fullName>
    </submittedName>
</protein>
<gene>
    <name evidence="1" type="ORF">RRG08_052692</name>
</gene>
<sequence length="81" mass="9370">MFCYTLQSTYLNAALREKNSVALRGDDWFGKFRLHTDGQQQQLISSSSLTFVRVLYLLLSLDKQRKIPKDLVCVSFQEVPL</sequence>
<dbReference type="AlphaFoldDB" id="A0AAE1B4P0"/>